<dbReference type="InterPro" id="IPR004117">
    <property type="entry name" value="7tm6_olfct_rcpt"/>
</dbReference>
<dbReference type="GeneID" id="6499996"/>
<dbReference type="eggNOG" id="ENOG502TBU8">
    <property type="taxonomic scope" value="Eukaryota"/>
</dbReference>
<dbReference type="InParanoid" id="B3M067"/>
<protein>
    <recommendedName>
        <fullName evidence="11">Odorant receptor</fullName>
    </recommendedName>
</protein>
<dbReference type="PANTHER" id="PTHR21137:SF44">
    <property type="entry name" value="ODORANT RECEPTOR 13A-RELATED"/>
    <property type="match status" value="1"/>
</dbReference>
<feature type="transmembrane region" description="Helical" evidence="11">
    <location>
        <begin position="269"/>
        <end position="290"/>
    </location>
</feature>
<evidence type="ECO:0000256" key="3">
    <source>
        <dbReference type="ARBA" id="ARBA00022606"/>
    </source>
</evidence>
<evidence type="ECO:0000256" key="5">
    <source>
        <dbReference type="ARBA" id="ARBA00022725"/>
    </source>
</evidence>
<dbReference type="HOGENOM" id="CLU_033399_0_0_1"/>
<dbReference type="Proteomes" id="UP000007801">
    <property type="component" value="Unassembled WGS sequence"/>
</dbReference>
<dbReference type="PANTHER" id="PTHR21137">
    <property type="entry name" value="ODORANT RECEPTOR"/>
    <property type="match status" value="1"/>
</dbReference>
<dbReference type="PhylomeDB" id="B3M067"/>
<dbReference type="GO" id="GO:0007165">
    <property type="term" value="P:signal transduction"/>
    <property type="evidence" value="ECO:0007669"/>
    <property type="project" value="UniProtKB-KW"/>
</dbReference>
<keyword evidence="5 11" id="KW-0552">Olfaction</keyword>
<feature type="transmembrane region" description="Helical" evidence="11">
    <location>
        <begin position="135"/>
        <end position="159"/>
    </location>
</feature>
<keyword evidence="6 11" id="KW-1133">Transmembrane helix</keyword>
<evidence type="ECO:0000256" key="9">
    <source>
        <dbReference type="ARBA" id="ARBA00023224"/>
    </source>
</evidence>
<organism evidence="12 13">
    <name type="scientific">Drosophila ananassae</name>
    <name type="common">Fruit fly</name>
    <dbReference type="NCBI Taxonomy" id="7217"/>
    <lineage>
        <taxon>Eukaryota</taxon>
        <taxon>Metazoa</taxon>
        <taxon>Ecdysozoa</taxon>
        <taxon>Arthropoda</taxon>
        <taxon>Hexapoda</taxon>
        <taxon>Insecta</taxon>
        <taxon>Pterygota</taxon>
        <taxon>Neoptera</taxon>
        <taxon>Endopterygota</taxon>
        <taxon>Diptera</taxon>
        <taxon>Brachycera</taxon>
        <taxon>Muscomorpha</taxon>
        <taxon>Ephydroidea</taxon>
        <taxon>Drosophilidae</taxon>
        <taxon>Drosophila</taxon>
        <taxon>Sophophora</taxon>
    </lineage>
</organism>
<evidence type="ECO:0000256" key="10">
    <source>
        <dbReference type="ARBA" id="ARBA00038679"/>
    </source>
</evidence>
<evidence type="ECO:0000256" key="2">
    <source>
        <dbReference type="ARBA" id="ARBA00022475"/>
    </source>
</evidence>
<keyword evidence="4 11" id="KW-0812">Transmembrane</keyword>
<dbReference type="OMA" id="VYLVCYY"/>
<proteinExistence type="inferred from homology"/>
<dbReference type="CTD" id="41119"/>
<evidence type="ECO:0000256" key="11">
    <source>
        <dbReference type="RuleBase" id="RU351113"/>
    </source>
</evidence>
<dbReference type="AlphaFoldDB" id="B3M067"/>
<comment type="caution">
    <text evidence="11">Lacks conserved residue(s) required for the propagation of feature annotation.</text>
</comment>
<dbReference type="GO" id="GO:0004984">
    <property type="term" value="F:olfactory receptor activity"/>
    <property type="evidence" value="ECO:0007669"/>
    <property type="project" value="InterPro"/>
</dbReference>
<dbReference type="FunCoup" id="B3M067">
    <property type="interactions" value="19"/>
</dbReference>
<comment type="subunit">
    <text evidence="10">Interacts with Orco. Complexes exist early in the endomembrane system in olfactory sensory neurons (OSNs), coupling these complexes to the conserved ciliary trafficking pathway.</text>
</comment>
<keyword evidence="7 11" id="KW-0472">Membrane</keyword>
<evidence type="ECO:0000313" key="12">
    <source>
        <dbReference type="EMBL" id="EDV42024.1"/>
    </source>
</evidence>
<dbReference type="GO" id="GO:0005886">
    <property type="term" value="C:plasma membrane"/>
    <property type="evidence" value="ECO:0007669"/>
    <property type="project" value="UniProtKB-SubCell"/>
</dbReference>
<feature type="transmembrane region" description="Helical" evidence="11">
    <location>
        <begin position="296"/>
        <end position="314"/>
    </location>
</feature>
<sequence>MQSVQYSYEDFAKMPSSLFRLMGYDMLETPRNRQQKIMMQVYRALCLGSHCVCLGFMIFRMLEMKTINSVSLIMRYATLVTYVVNSDTKYGTLLQRGAIQSLNNKLAAMYPKTTLDRIYYRVNDHFWSRALSSMIMFYVGSSIMVVVGPIFTSLWSYFFHEQFSYMHCYPYFIFDPEKHSVWIYLGIYALEWLHSTQMVISNIAADTWLIFFQVQISMHFRAMIKSIEDYQPSWENDVADRHFLSKIVDKHDYLVNLQKDLNSIFGGSLLLSLLSTASVLCTVSVYTLIQGLTLEGVTYVIFISTSVVQMYLVCYHGQQVLDLSAFISHAVYNHNFHNASLSYKKFLLIIIIRSQKPVELNSMGYLSISLETFKQLMSVIYRAITMLRQMIQ</sequence>
<evidence type="ECO:0000256" key="1">
    <source>
        <dbReference type="ARBA" id="ARBA00004651"/>
    </source>
</evidence>
<dbReference type="GO" id="GO:0005549">
    <property type="term" value="F:odorant binding"/>
    <property type="evidence" value="ECO:0007669"/>
    <property type="project" value="InterPro"/>
</dbReference>
<comment type="subcellular location">
    <subcellularLocation>
        <location evidence="1 11">Cell membrane</location>
        <topology evidence="1 11">Multi-pass membrane protein</topology>
    </subcellularLocation>
</comment>
<evidence type="ECO:0000256" key="6">
    <source>
        <dbReference type="ARBA" id="ARBA00022989"/>
    </source>
</evidence>
<comment type="similarity">
    <text evidence="11">Belongs to the insect chemoreceptor superfamily. Heteromeric odorant receptor channel (TC 1.A.69) family.</text>
</comment>
<gene>
    <name evidence="12" type="primary">Dana\GF17209</name>
    <name evidence="12" type="synonym">dana_GLEANR_18475</name>
    <name evidence="12" type="ORF">GF17209</name>
</gene>
<accession>B3M067</accession>
<reference evidence="12 13" key="1">
    <citation type="journal article" date="2007" name="Nature">
        <title>Evolution of genes and genomes on the Drosophila phylogeny.</title>
        <authorList>
            <consortium name="Drosophila 12 Genomes Consortium"/>
            <person name="Clark A.G."/>
            <person name="Eisen M.B."/>
            <person name="Smith D.R."/>
            <person name="Bergman C.M."/>
            <person name="Oliver B."/>
            <person name="Markow T.A."/>
            <person name="Kaufman T.C."/>
            <person name="Kellis M."/>
            <person name="Gelbart W."/>
            <person name="Iyer V.N."/>
            <person name="Pollard D.A."/>
            <person name="Sackton T.B."/>
            <person name="Larracuente A.M."/>
            <person name="Singh N.D."/>
            <person name="Abad J.P."/>
            <person name="Abt D.N."/>
            <person name="Adryan B."/>
            <person name="Aguade M."/>
            <person name="Akashi H."/>
            <person name="Anderson W.W."/>
            <person name="Aquadro C.F."/>
            <person name="Ardell D.H."/>
            <person name="Arguello R."/>
            <person name="Artieri C.G."/>
            <person name="Barbash D.A."/>
            <person name="Barker D."/>
            <person name="Barsanti P."/>
            <person name="Batterham P."/>
            <person name="Batzoglou S."/>
            <person name="Begun D."/>
            <person name="Bhutkar A."/>
            <person name="Blanco E."/>
            <person name="Bosak S.A."/>
            <person name="Bradley R.K."/>
            <person name="Brand A.D."/>
            <person name="Brent M.R."/>
            <person name="Brooks A.N."/>
            <person name="Brown R.H."/>
            <person name="Butlin R.K."/>
            <person name="Caggese C."/>
            <person name="Calvi B.R."/>
            <person name="Bernardo de Carvalho A."/>
            <person name="Caspi A."/>
            <person name="Castrezana S."/>
            <person name="Celniker S.E."/>
            <person name="Chang J.L."/>
            <person name="Chapple C."/>
            <person name="Chatterji S."/>
            <person name="Chinwalla A."/>
            <person name="Civetta A."/>
            <person name="Clifton S.W."/>
            <person name="Comeron J.M."/>
            <person name="Costello J.C."/>
            <person name="Coyne J.A."/>
            <person name="Daub J."/>
            <person name="David R.G."/>
            <person name="Delcher A.L."/>
            <person name="Delehaunty K."/>
            <person name="Do C.B."/>
            <person name="Ebling H."/>
            <person name="Edwards K."/>
            <person name="Eickbush T."/>
            <person name="Evans J.D."/>
            <person name="Filipski A."/>
            <person name="Findeiss S."/>
            <person name="Freyhult E."/>
            <person name="Fulton L."/>
            <person name="Fulton R."/>
            <person name="Garcia A.C."/>
            <person name="Gardiner A."/>
            <person name="Garfield D.A."/>
            <person name="Garvin B.E."/>
            <person name="Gibson G."/>
            <person name="Gilbert D."/>
            <person name="Gnerre S."/>
            <person name="Godfrey J."/>
            <person name="Good R."/>
            <person name="Gotea V."/>
            <person name="Gravely B."/>
            <person name="Greenberg A.J."/>
            <person name="Griffiths-Jones S."/>
            <person name="Gross S."/>
            <person name="Guigo R."/>
            <person name="Gustafson E.A."/>
            <person name="Haerty W."/>
            <person name="Hahn M.W."/>
            <person name="Halligan D.L."/>
            <person name="Halpern A.L."/>
            <person name="Halter G.M."/>
            <person name="Han M.V."/>
            <person name="Heger A."/>
            <person name="Hillier L."/>
            <person name="Hinrichs A.S."/>
            <person name="Holmes I."/>
            <person name="Hoskins R.A."/>
            <person name="Hubisz M.J."/>
            <person name="Hultmark D."/>
            <person name="Huntley M.A."/>
            <person name="Jaffe D.B."/>
            <person name="Jagadeeshan S."/>
            <person name="Jeck W.R."/>
            <person name="Johnson J."/>
            <person name="Jones C.D."/>
            <person name="Jordan W.C."/>
            <person name="Karpen G.H."/>
            <person name="Kataoka E."/>
            <person name="Keightley P.D."/>
            <person name="Kheradpour P."/>
            <person name="Kirkness E.F."/>
            <person name="Koerich L.B."/>
            <person name="Kristiansen K."/>
            <person name="Kudrna D."/>
            <person name="Kulathinal R.J."/>
            <person name="Kumar S."/>
            <person name="Kwok R."/>
            <person name="Lander E."/>
            <person name="Langley C.H."/>
            <person name="Lapoint R."/>
            <person name="Lazzaro B.P."/>
            <person name="Lee S.J."/>
            <person name="Levesque L."/>
            <person name="Li R."/>
            <person name="Lin C.F."/>
            <person name="Lin M.F."/>
            <person name="Lindblad-Toh K."/>
            <person name="Llopart A."/>
            <person name="Long M."/>
            <person name="Low L."/>
            <person name="Lozovsky E."/>
            <person name="Lu J."/>
            <person name="Luo M."/>
            <person name="Machado C.A."/>
            <person name="Makalowski W."/>
            <person name="Marzo M."/>
            <person name="Matsuda M."/>
            <person name="Matzkin L."/>
            <person name="McAllister B."/>
            <person name="McBride C.S."/>
            <person name="McKernan B."/>
            <person name="McKernan K."/>
            <person name="Mendez-Lago M."/>
            <person name="Minx P."/>
            <person name="Mollenhauer M.U."/>
            <person name="Montooth K."/>
            <person name="Mount S.M."/>
            <person name="Mu X."/>
            <person name="Myers E."/>
            <person name="Negre B."/>
            <person name="Newfeld S."/>
            <person name="Nielsen R."/>
            <person name="Noor M.A."/>
            <person name="O'Grady P."/>
            <person name="Pachter L."/>
            <person name="Papaceit M."/>
            <person name="Parisi M.J."/>
            <person name="Parisi M."/>
            <person name="Parts L."/>
            <person name="Pedersen J.S."/>
            <person name="Pesole G."/>
            <person name="Phillippy A.M."/>
            <person name="Ponting C.P."/>
            <person name="Pop M."/>
            <person name="Porcelli D."/>
            <person name="Powell J.R."/>
            <person name="Prohaska S."/>
            <person name="Pruitt K."/>
            <person name="Puig M."/>
            <person name="Quesneville H."/>
            <person name="Ram K.R."/>
            <person name="Rand D."/>
            <person name="Rasmussen M.D."/>
            <person name="Reed L.K."/>
            <person name="Reenan R."/>
            <person name="Reily A."/>
            <person name="Remington K.A."/>
            <person name="Rieger T.T."/>
            <person name="Ritchie M.G."/>
            <person name="Robin C."/>
            <person name="Rogers Y.H."/>
            <person name="Rohde C."/>
            <person name="Rozas J."/>
            <person name="Rubenfield M.J."/>
            <person name="Ruiz A."/>
            <person name="Russo S."/>
            <person name="Salzberg S.L."/>
            <person name="Sanchez-Gracia A."/>
            <person name="Saranga D.J."/>
            <person name="Sato H."/>
            <person name="Schaeffer S.W."/>
            <person name="Schatz M.C."/>
            <person name="Schlenke T."/>
            <person name="Schwartz R."/>
            <person name="Segarra C."/>
            <person name="Singh R.S."/>
            <person name="Sirot L."/>
            <person name="Sirota M."/>
            <person name="Sisneros N.B."/>
            <person name="Smith C.D."/>
            <person name="Smith T.F."/>
            <person name="Spieth J."/>
            <person name="Stage D.E."/>
            <person name="Stark A."/>
            <person name="Stephan W."/>
            <person name="Strausberg R.L."/>
            <person name="Strempel S."/>
            <person name="Sturgill D."/>
            <person name="Sutton G."/>
            <person name="Sutton G.G."/>
            <person name="Tao W."/>
            <person name="Teichmann S."/>
            <person name="Tobari Y.N."/>
            <person name="Tomimura Y."/>
            <person name="Tsolas J.M."/>
            <person name="Valente V.L."/>
            <person name="Venter E."/>
            <person name="Venter J.C."/>
            <person name="Vicario S."/>
            <person name="Vieira F.G."/>
            <person name="Vilella A.J."/>
            <person name="Villasante A."/>
            <person name="Walenz B."/>
            <person name="Wang J."/>
            <person name="Wasserman M."/>
            <person name="Watts T."/>
            <person name="Wilson D."/>
            <person name="Wilson R.K."/>
            <person name="Wing R.A."/>
            <person name="Wolfner M.F."/>
            <person name="Wong A."/>
            <person name="Wong G.K."/>
            <person name="Wu C.I."/>
            <person name="Wu G."/>
            <person name="Yamamoto D."/>
            <person name="Yang H.P."/>
            <person name="Yang S.P."/>
            <person name="Yorke J.A."/>
            <person name="Yoshida K."/>
            <person name="Zdobnov E."/>
            <person name="Zhang P."/>
            <person name="Zhang Y."/>
            <person name="Zimin A.V."/>
            <person name="Baldwin J."/>
            <person name="Abdouelleil A."/>
            <person name="Abdulkadir J."/>
            <person name="Abebe A."/>
            <person name="Abera B."/>
            <person name="Abreu J."/>
            <person name="Acer S.C."/>
            <person name="Aftuck L."/>
            <person name="Alexander A."/>
            <person name="An P."/>
            <person name="Anderson E."/>
            <person name="Anderson S."/>
            <person name="Arachi H."/>
            <person name="Azer M."/>
            <person name="Bachantsang P."/>
            <person name="Barry A."/>
            <person name="Bayul T."/>
            <person name="Berlin A."/>
            <person name="Bessette D."/>
            <person name="Bloom T."/>
            <person name="Blye J."/>
            <person name="Boguslavskiy L."/>
            <person name="Bonnet C."/>
            <person name="Boukhgalter B."/>
            <person name="Bourzgui I."/>
            <person name="Brown A."/>
            <person name="Cahill P."/>
            <person name="Channer S."/>
            <person name="Cheshatsang Y."/>
            <person name="Chuda L."/>
            <person name="Citroen M."/>
            <person name="Collymore A."/>
            <person name="Cooke P."/>
            <person name="Costello M."/>
            <person name="D'Aco K."/>
            <person name="Daza R."/>
            <person name="De Haan G."/>
            <person name="DeGray S."/>
            <person name="DeMaso C."/>
            <person name="Dhargay N."/>
            <person name="Dooley K."/>
            <person name="Dooley E."/>
            <person name="Doricent M."/>
            <person name="Dorje P."/>
            <person name="Dorjee K."/>
            <person name="Dupes A."/>
            <person name="Elong R."/>
            <person name="Falk J."/>
            <person name="Farina A."/>
            <person name="Faro S."/>
            <person name="Ferguson D."/>
            <person name="Fisher S."/>
            <person name="Foley C.D."/>
            <person name="Franke A."/>
            <person name="Friedrich D."/>
            <person name="Gadbois L."/>
            <person name="Gearin G."/>
            <person name="Gearin C.R."/>
            <person name="Giannoukos G."/>
            <person name="Goode T."/>
            <person name="Graham J."/>
            <person name="Grandbois E."/>
            <person name="Grewal S."/>
            <person name="Gyaltsen K."/>
            <person name="Hafez N."/>
            <person name="Hagos B."/>
            <person name="Hall J."/>
            <person name="Henson C."/>
            <person name="Hollinger A."/>
            <person name="Honan T."/>
            <person name="Huard M.D."/>
            <person name="Hughes L."/>
            <person name="Hurhula B."/>
            <person name="Husby M.E."/>
            <person name="Kamat A."/>
            <person name="Kanga B."/>
            <person name="Kashin S."/>
            <person name="Khazanovich D."/>
            <person name="Kisner P."/>
            <person name="Lance K."/>
            <person name="Lara M."/>
            <person name="Lee W."/>
            <person name="Lennon N."/>
            <person name="Letendre F."/>
            <person name="LeVine R."/>
            <person name="Lipovsky A."/>
            <person name="Liu X."/>
            <person name="Liu J."/>
            <person name="Liu S."/>
            <person name="Lokyitsang T."/>
            <person name="Lokyitsang Y."/>
            <person name="Lubonja R."/>
            <person name="Lui A."/>
            <person name="MacDonald P."/>
            <person name="Magnisalis V."/>
            <person name="Maru K."/>
            <person name="Matthews C."/>
            <person name="McCusker W."/>
            <person name="McDonough S."/>
            <person name="Mehta T."/>
            <person name="Meldrim J."/>
            <person name="Meneus L."/>
            <person name="Mihai O."/>
            <person name="Mihalev A."/>
            <person name="Mihova T."/>
            <person name="Mittelman R."/>
            <person name="Mlenga V."/>
            <person name="Montmayeur A."/>
            <person name="Mulrain L."/>
            <person name="Navidi A."/>
            <person name="Naylor J."/>
            <person name="Negash T."/>
            <person name="Nguyen T."/>
            <person name="Nguyen N."/>
            <person name="Nicol R."/>
            <person name="Norbu C."/>
            <person name="Norbu N."/>
            <person name="Novod N."/>
            <person name="O'Neill B."/>
            <person name="Osman S."/>
            <person name="Markiewicz E."/>
            <person name="Oyono O.L."/>
            <person name="Patti C."/>
            <person name="Phunkhang P."/>
            <person name="Pierre F."/>
            <person name="Priest M."/>
            <person name="Raghuraman S."/>
            <person name="Rege F."/>
            <person name="Reyes R."/>
            <person name="Rise C."/>
            <person name="Rogov P."/>
            <person name="Ross K."/>
            <person name="Ryan E."/>
            <person name="Settipalli S."/>
            <person name="Shea T."/>
            <person name="Sherpa N."/>
            <person name="Shi L."/>
            <person name="Shih D."/>
            <person name="Sparrow T."/>
            <person name="Spaulding J."/>
            <person name="Stalker J."/>
            <person name="Stange-Thomann N."/>
            <person name="Stavropoulos S."/>
            <person name="Stone C."/>
            <person name="Strader C."/>
            <person name="Tesfaye S."/>
            <person name="Thomson T."/>
            <person name="Thoulutsang Y."/>
            <person name="Thoulutsang D."/>
            <person name="Topham K."/>
            <person name="Topping I."/>
            <person name="Tsamla T."/>
            <person name="Vassiliev H."/>
            <person name="Vo A."/>
            <person name="Wangchuk T."/>
            <person name="Wangdi T."/>
            <person name="Weiand M."/>
            <person name="Wilkinson J."/>
            <person name="Wilson A."/>
            <person name="Yadav S."/>
            <person name="Young G."/>
            <person name="Yu Q."/>
            <person name="Zembek L."/>
            <person name="Zhong D."/>
            <person name="Zimmer A."/>
            <person name="Zwirko Z."/>
            <person name="Jaffe D.B."/>
            <person name="Alvarez P."/>
            <person name="Brockman W."/>
            <person name="Butler J."/>
            <person name="Chin C."/>
            <person name="Gnerre S."/>
            <person name="Grabherr M."/>
            <person name="Kleber M."/>
            <person name="Mauceli E."/>
            <person name="MacCallum I."/>
        </authorList>
    </citation>
    <scope>NUCLEOTIDE SEQUENCE [LARGE SCALE GENOMIC DNA]</scope>
    <source>
        <strain evidence="13">Tucson 14024-0371.13</strain>
    </source>
</reference>
<dbReference type="Pfam" id="PF02949">
    <property type="entry name" value="7tm_6"/>
    <property type="match status" value="1"/>
</dbReference>
<keyword evidence="9 11" id="KW-0807">Transducer</keyword>
<feature type="transmembrane region" description="Helical" evidence="11">
    <location>
        <begin position="41"/>
        <end position="62"/>
    </location>
</feature>
<dbReference type="STRING" id="7217.B3M067"/>
<keyword evidence="8 11" id="KW-0675">Receptor</keyword>
<evidence type="ECO:0000313" key="13">
    <source>
        <dbReference type="Proteomes" id="UP000007801"/>
    </source>
</evidence>
<evidence type="ECO:0000256" key="4">
    <source>
        <dbReference type="ARBA" id="ARBA00022692"/>
    </source>
</evidence>
<keyword evidence="13" id="KW-1185">Reference proteome</keyword>
<dbReference type="EMBL" id="CH902617">
    <property type="protein sequence ID" value="EDV42024.1"/>
    <property type="molecule type" value="Genomic_DNA"/>
</dbReference>
<keyword evidence="3 11" id="KW-0716">Sensory transduction</keyword>
<name>B3M067_DROAN</name>
<evidence type="ECO:0000256" key="7">
    <source>
        <dbReference type="ARBA" id="ARBA00023136"/>
    </source>
</evidence>
<evidence type="ECO:0000256" key="8">
    <source>
        <dbReference type="ARBA" id="ARBA00023170"/>
    </source>
</evidence>
<keyword evidence="2" id="KW-1003">Cell membrane</keyword>
<dbReference type="OrthoDB" id="8185860at2759"/>
<dbReference type="KEGG" id="dan:6499996"/>